<evidence type="ECO:0000256" key="1">
    <source>
        <dbReference type="SAM" id="MobiDB-lite"/>
    </source>
</evidence>
<feature type="compositionally biased region" description="Low complexity" evidence="1">
    <location>
        <begin position="157"/>
        <end position="167"/>
    </location>
</feature>
<organism evidence="3">
    <name type="scientific">Dissoconium aciculare CBS 342.82</name>
    <dbReference type="NCBI Taxonomy" id="1314786"/>
    <lineage>
        <taxon>Eukaryota</taxon>
        <taxon>Fungi</taxon>
        <taxon>Dikarya</taxon>
        <taxon>Ascomycota</taxon>
        <taxon>Pezizomycotina</taxon>
        <taxon>Dothideomycetes</taxon>
        <taxon>Dothideomycetidae</taxon>
        <taxon>Mycosphaerellales</taxon>
        <taxon>Dissoconiaceae</taxon>
        <taxon>Dissoconium</taxon>
    </lineage>
</organism>
<feature type="compositionally biased region" description="Polar residues" evidence="1">
    <location>
        <begin position="82"/>
        <end position="91"/>
    </location>
</feature>
<evidence type="ECO:0000313" key="2">
    <source>
        <dbReference type="Proteomes" id="UP000504637"/>
    </source>
</evidence>
<dbReference type="GeneID" id="54365854"/>
<dbReference type="Proteomes" id="UP000504637">
    <property type="component" value="Unplaced"/>
</dbReference>
<feature type="region of interest" description="Disordered" evidence="1">
    <location>
        <begin position="212"/>
        <end position="243"/>
    </location>
</feature>
<name>A0A6J3LTZ9_9PEZI</name>
<dbReference type="AlphaFoldDB" id="A0A6J3LTZ9"/>
<reference evidence="3" key="3">
    <citation type="submission" date="2025-08" db="UniProtKB">
        <authorList>
            <consortium name="RefSeq"/>
        </authorList>
    </citation>
    <scope>IDENTIFICATION</scope>
    <source>
        <strain evidence="3">CBS 342.82</strain>
    </source>
</reference>
<reference evidence="3" key="2">
    <citation type="submission" date="2020-04" db="EMBL/GenBank/DDBJ databases">
        <authorList>
            <consortium name="NCBI Genome Project"/>
        </authorList>
    </citation>
    <scope>NUCLEOTIDE SEQUENCE</scope>
    <source>
        <strain evidence="3">CBS 342.82</strain>
    </source>
</reference>
<protein>
    <submittedName>
        <fullName evidence="3">Uncharacterized protein</fullName>
    </submittedName>
</protein>
<feature type="region of interest" description="Disordered" evidence="1">
    <location>
        <begin position="290"/>
        <end position="315"/>
    </location>
</feature>
<feature type="compositionally biased region" description="Basic and acidic residues" evidence="1">
    <location>
        <begin position="302"/>
        <end position="315"/>
    </location>
</feature>
<feature type="compositionally biased region" description="Basic and acidic residues" evidence="1">
    <location>
        <begin position="118"/>
        <end position="131"/>
    </location>
</feature>
<proteinExistence type="predicted"/>
<evidence type="ECO:0000313" key="3">
    <source>
        <dbReference type="RefSeq" id="XP_033455790.1"/>
    </source>
</evidence>
<reference evidence="3" key="1">
    <citation type="submission" date="2020-01" db="EMBL/GenBank/DDBJ databases">
        <authorList>
            <consortium name="DOE Joint Genome Institute"/>
            <person name="Haridas S."/>
            <person name="Albert R."/>
            <person name="Binder M."/>
            <person name="Bloem J."/>
            <person name="Labutti K."/>
            <person name="Salamov A."/>
            <person name="Andreopoulos B."/>
            <person name="Baker S.E."/>
            <person name="Barry K."/>
            <person name="Bills G."/>
            <person name="Bluhm B.H."/>
            <person name="Cannon C."/>
            <person name="Castanera R."/>
            <person name="Culley D.E."/>
            <person name="Daum C."/>
            <person name="Ezra D."/>
            <person name="Gonzalez J.B."/>
            <person name="Henrissat B."/>
            <person name="Kuo A."/>
            <person name="Liang C."/>
            <person name="Lipzen A."/>
            <person name="Lutzoni F."/>
            <person name="Magnuson J."/>
            <person name="Mondo S."/>
            <person name="Nolan M."/>
            <person name="Ohm R."/>
            <person name="Pangilinan J."/>
            <person name="Park H.-J."/>
            <person name="Ramirez L."/>
            <person name="Alfaro M."/>
            <person name="Sun H."/>
            <person name="Tritt A."/>
            <person name="Yoshinaga Y."/>
            <person name="Zwiers L.-H."/>
            <person name="Turgeon B.G."/>
            <person name="Goodwin S.B."/>
            <person name="Spatafora J.W."/>
            <person name="Crous P.W."/>
            <person name="Grigoriev I.V."/>
        </authorList>
    </citation>
    <scope>NUCLEOTIDE SEQUENCE</scope>
    <source>
        <strain evidence="3">CBS 342.82</strain>
    </source>
</reference>
<sequence length="315" mass="34577">MTLNLNENDQRVILLAHQATPVTNWLKPDFEKLMLLGGYKNRGSANTSFWQVMKKIKDAIQEVESGQANGITAPNRGRKVSAQASKTNQPTTKKRAANGSKIENEPRDDLLNFSDVESSIKSKVKTEDKDVSQQSGKKRKPTSNSAKGGSRKARGQSASNTSAATSAQRTSVNQGNRKRRGSDGGSAGLEPERVEAHKRARIEHDLINERQAYGLNKRHDSPNNALEQPTPQNPSPNTQRTLDDLLKDYDSPETEQERFNREQASIDGYGMTDEETDLPAMAQLTAGMVTSDGIPTQAGEAVRNDSSHDAEMLSF</sequence>
<feature type="region of interest" description="Disordered" evidence="1">
    <location>
        <begin position="67"/>
        <end position="193"/>
    </location>
</feature>
<keyword evidence="2" id="KW-1185">Reference proteome</keyword>
<accession>A0A6J3LTZ9</accession>
<dbReference type="RefSeq" id="XP_033455790.1">
    <property type="nucleotide sequence ID" value="XM_033608055.1"/>
</dbReference>
<gene>
    <name evidence="3" type="ORF">K489DRAFT_413564</name>
</gene>